<dbReference type="OrthoDB" id="1738913at2759"/>
<proteinExistence type="predicted"/>
<feature type="compositionally biased region" description="Basic and acidic residues" evidence="1">
    <location>
        <begin position="227"/>
        <end position="246"/>
    </location>
</feature>
<name>A0A5J5C2E4_9ASTE</name>
<evidence type="ECO:0000256" key="1">
    <source>
        <dbReference type="SAM" id="MobiDB-lite"/>
    </source>
</evidence>
<dbReference type="Gene3D" id="1.20.1280.170">
    <property type="entry name" value="Exocyst complex component Exo70"/>
    <property type="match status" value="1"/>
</dbReference>
<dbReference type="Proteomes" id="UP000325577">
    <property type="component" value="Linkage Group LG0"/>
</dbReference>
<feature type="compositionally biased region" description="Acidic residues" evidence="1">
    <location>
        <begin position="195"/>
        <end position="206"/>
    </location>
</feature>
<dbReference type="AlphaFoldDB" id="A0A5J5C2E4"/>
<keyword evidence="3" id="KW-1185">Reference proteome</keyword>
<reference evidence="2 3" key="1">
    <citation type="submission" date="2019-09" db="EMBL/GenBank/DDBJ databases">
        <title>A chromosome-level genome assembly of the Chinese tupelo Nyssa sinensis.</title>
        <authorList>
            <person name="Yang X."/>
            <person name="Kang M."/>
            <person name="Yang Y."/>
            <person name="Xiong H."/>
            <person name="Wang M."/>
            <person name="Zhang Z."/>
            <person name="Wang Z."/>
            <person name="Wu H."/>
            <person name="Ma T."/>
            <person name="Liu J."/>
            <person name="Xi Z."/>
        </authorList>
    </citation>
    <scope>NUCLEOTIDE SEQUENCE [LARGE SCALE GENOMIC DNA]</scope>
    <source>
        <strain evidence="2">J267</strain>
        <tissue evidence="2">Leaf</tissue>
    </source>
</reference>
<dbReference type="Pfam" id="PF20669">
    <property type="entry name" value="Exo70_N"/>
    <property type="match status" value="1"/>
</dbReference>
<feature type="region of interest" description="Disordered" evidence="1">
    <location>
        <begin position="178"/>
        <end position="261"/>
    </location>
</feature>
<dbReference type="EMBL" id="CM018031">
    <property type="protein sequence ID" value="KAA8549468.1"/>
    <property type="molecule type" value="Genomic_DNA"/>
</dbReference>
<gene>
    <name evidence="2" type="ORF">F0562_001152</name>
</gene>
<organism evidence="2 3">
    <name type="scientific">Nyssa sinensis</name>
    <dbReference type="NCBI Taxonomy" id="561372"/>
    <lineage>
        <taxon>Eukaryota</taxon>
        <taxon>Viridiplantae</taxon>
        <taxon>Streptophyta</taxon>
        <taxon>Embryophyta</taxon>
        <taxon>Tracheophyta</taxon>
        <taxon>Spermatophyta</taxon>
        <taxon>Magnoliopsida</taxon>
        <taxon>eudicotyledons</taxon>
        <taxon>Gunneridae</taxon>
        <taxon>Pentapetalae</taxon>
        <taxon>asterids</taxon>
        <taxon>Cornales</taxon>
        <taxon>Nyssaceae</taxon>
        <taxon>Nyssa</taxon>
    </lineage>
</organism>
<dbReference type="InterPro" id="IPR016159">
    <property type="entry name" value="Cullin_repeat-like_dom_sf"/>
</dbReference>
<evidence type="ECO:0008006" key="4">
    <source>
        <dbReference type="Google" id="ProtNLM"/>
    </source>
</evidence>
<dbReference type="SUPFAM" id="SSF74788">
    <property type="entry name" value="Cullin repeat-like"/>
    <property type="match status" value="1"/>
</dbReference>
<evidence type="ECO:0000313" key="2">
    <source>
        <dbReference type="EMBL" id="KAA8549468.1"/>
    </source>
</evidence>
<sequence>MIGGAEVVEEETGTEEIKVKQDHSTTIFGTSMAENGEEKLVAVARHIAKTLGQTDNMADDILQIFSNFDGRLREKLSEKLGDEDPRGCASLEHTLKSLERQITRYVAADRPIWSDSADASSFLDAVDELLGTIRDWTPMSSEKPVATCLGRADDLLQQAMFRLEDEFKSLMERGGQSFDLTSYQNGEPAANYSFDSDEEDEDEDGEMIGGGEDHQIPVAHPISDYDIISRRPPVGDDQRSARDREANGGGRLRKGVFARVQ</sequence>
<protein>
    <recommendedName>
        <fullName evidence="4">Exocyst subunit Exo70 family protein</fullName>
    </recommendedName>
</protein>
<evidence type="ECO:0000313" key="3">
    <source>
        <dbReference type="Proteomes" id="UP000325577"/>
    </source>
</evidence>
<accession>A0A5J5C2E4</accession>
<feature type="compositionally biased region" description="Basic residues" evidence="1">
    <location>
        <begin position="251"/>
        <end position="261"/>
    </location>
</feature>